<dbReference type="NCBIfam" id="TIGR02012">
    <property type="entry name" value="tigrfam_recA"/>
    <property type="match status" value="1"/>
</dbReference>
<organism evidence="15 16">
    <name type="scientific">Salinibacter ruber</name>
    <dbReference type="NCBI Taxonomy" id="146919"/>
    <lineage>
        <taxon>Bacteria</taxon>
        <taxon>Pseudomonadati</taxon>
        <taxon>Rhodothermota</taxon>
        <taxon>Rhodothermia</taxon>
        <taxon>Rhodothermales</taxon>
        <taxon>Salinibacteraceae</taxon>
        <taxon>Salinibacter</taxon>
    </lineage>
</organism>
<keyword evidence="6 10" id="KW-0238">DNA-binding</keyword>
<dbReference type="GO" id="GO:0140664">
    <property type="term" value="F:ATP-dependent DNA damage sensor activity"/>
    <property type="evidence" value="ECO:0007669"/>
    <property type="project" value="InterPro"/>
</dbReference>
<dbReference type="CDD" id="cd00983">
    <property type="entry name" value="RecA"/>
    <property type="match status" value="1"/>
</dbReference>
<dbReference type="EMBL" id="JANUAE010000015">
    <property type="protein sequence ID" value="MCS3711630.1"/>
    <property type="molecule type" value="Genomic_DNA"/>
</dbReference>
<keyword evidence="3 10" id="KW-0547">Nucleotide-binding</keyword>
<evidence type="ECO:0000259" key="14">
    <source>
        <dbReference type="PROSITE" id="PS50163"/>
    </source>
</evidence>
<evidence type="ECO:0000313" key="15">
    <source>
        <dbReference type="EMBL" id="MCS3711630.1"/>
    </source>
</evidence>
<dbReference type="InterPro" id="IPR027417">
    <property type="entry name" value="P-loop_NTPase"/>
</dbReference>
<keyword evidence="10" id="KW-0963">Cytoplasm</keyword>
<evidence type="ECO:0000256" key="6">
    <source>
        <dbReference type="ARBA" id="ARBA00023125"/>
    </source>
</evidence>
<keyword evidence="4 10" id="KW-0227">DNA damage</keyword>
<dbReference type="Pfam" id="PF00154">
    <property type="entry name" value="RecA_N"/>
    <property type="match status" value="1"/>
</dbReference>
<dbReference type="GO" id="GO:0009432">
    <property type="term" value="P:SOS response"/>
    <property type="evidence" value="ECO:0007669"/>
    <property type="project" value="UniProtKB-UniRule"/>
</dbReference>
<dbReference type="InterPro" id="IPR020587">
    <property type="entry name" value="RecA_monomer-monomer_interface"/>
</dbReference>
<keyword evidence="5 10" id="KW-0067">ATP-binding</keyword>
<dbReference type="InterPro" id="IPR023400">
    <property type="entry name" value="RecA_C_sf"/>
</dbReference>
<dbReference type="PROSITE" id="PS50163">
    <property type="entry name" value="RECA_3"/>
    <property type="match status" value="1"/>
</dbReference>
<dbReference type="FunFam" id="3.40.50.300:FF:000087">
    <property type="entry name" value="Recombinase RecA"/>
    <property type="match status" value="1"/>
</dbReference>
<evidence type="ECO:0000256" key="8">
    <source>
        <dbReference type="ARBA" id="ARBA00023204"/>
    </source>
</evidence>
<dbReference type="InterPro" id="IPR013765">
    <property type="entry name" value="DNA_recomb/repair_RecA"/>
</dbReference>
<protein>
    <recommendedName>
        <fullName evidence="2 10">Protein RecA</fullName>
    </recommendedName>
    <alternativeName>
        <fullName evidence="10 11">Recombinase A</fullName>
    </alternativeName>
</protein>
<dbReference type="InterPro" id="IPR020588">
    <property type="entry name" value="RecA_ATP-bd"/>
</dbReference>
<proteinExistence type="inferred from homology"/>
<accession>A0A9X2Q7H6</accession>
<sequence length="325" mass="35373">MSDTEEALQETLDAVEREFGEESLMRLDDEGDDPDTISTGSLKLDEALGVGGLPRGRITEIFGPESSGKTTLATHVIAEAQKEGGTCAFIDAEHAFDTEYAKSIGVDVENCYISQPQNGERALGIADALVRGGAFDVIVVDSVSSLVPQAELEGDMGDSHIGLQARLMSQALRKLTGTMNRTKTAFIFINQIRMKVGQMFGNPETTSGGKALRFYASVRLDIRRIGAVKDSDGDIIGNETRVRVKKNKVAAPFKKAEFELIYGEGISRLSEIIDLATEHGIIDKAGSWYKRDGDTIAQGAGNTKEWLRENPEERKEIVSLIEEKA</sequence>
<evidence type="ECO:0000313" key="16">
    <source>
        <dbReference type="Proteomes" id="UP001155057"/>
    </source>
</evidence>
<dbReference type="SMART" id="SM00382">
    <property type="entry name" value="AAA"/>
    <property type="match status" value="1"/>
</dbReference>
<comment type="caution">
    <text evidence="15">The sequence shown here is derived from an EMBL/GenBank/DDBJ whole genome shotgun (WGS) entry which is preliminary data.</text>
</comment>
<dbReference type="SUPFAM" id="SSF52540">
    <property type="entry name" value="P-loop containing nucleoside triphosphate hydrolases"/>
    <property type="match status" value="1"/>
</dbReference>
<dbReference type="PANTHER" id="PTHR45900:SF1">
    <property type="entry name" value="MITOCHONDRIAL DNA REPAIR PROTEIN RECA HOMOLOG-RELATED"/>
    <property type="match status" value="1"/>
</dbReference>
<evidence type="ECO:0000256" key="9">
    <source>
        <dbReference type="ARBA" id="ARBA00023236"/>
    </source>
</evidence>
<evidence type="ECO:0000259" key="13">
    <source>
        <dbReference type="PROSITE" id="PS50162"/>
    </source>
</evidence>
<gene>
    <name evidence="10" type="primary">recA</name>
    <name evidence="15" type="ORF">GGP61_003263</name>
</gene>
<comment type="function">
    <text evidence="10">Can catalyze the hydrolysis of ATP in the presence of single-stranded DNA, the ATP-dependent uptake of single-stranded DNA by duplex DNA, and the ATP-dependent hybridization of homologous single-stranded DNAs. It interacts with LexA causing its activation and leading to its autocatalytic cleavage.</text>
</comment>
<evidence type="ECO:0000256" key="11">
    <source>
        <dbReference type="RuleBase" id="RU000526"/>
    </source>
</evidence>
<evidence type="ECO:0000256" key="12">
    <source>
        <dbReference type="RuleBase" id="RU004527"/>
    </source>
</evidence>
<dbReference type="InterPro" id="IPR020584">
    <property type="entry name" value="DNA_recomb/repair_RecA_CS"/>
</dbReference>
<dbReference type="GO" id="GO:0003684">
    <property type="term" value="F:damaged DNA binding"/>
    <property type="evidence" value="ECO:0007669"/>
    <property type="project" value="UniProtKB-UniRule"/>
</dbReference>
<dbReference type="Proteomes" id="UP001155057">
    <property type="component" value="Unassembled WGS sequence"/>
</dbReference>
<dbReference type="HAMAP" id="MF_00268">
    <property type="entry name" value="RecA"/>
    <property type="match status" value="1"/>
</dbReference>
<evidence type="ECO:0000256" key="1">
    <source>
        <dbReference type="ARBA" id="ARBA00009391"/>
    </source>
</evidence>
<dbReference type="InterPro" id="IPR049261">
    <property type="entry name" value="RecA-like_C"/>
</dbReference>
<comment type="subcellular location">
    <subcellularLocation>
        <location evidence="10">Cytoplasm</location>
    </subcellularLocation>
</comment>
<name>A0A9X2Q7H6_9BACT</name>
<dbReference type="Gene3D" id="3.40.50.300">
    <property type="entry name" value="P-loop containing nucleotide triphosphate hydrolases"/>
    <property type="match status" value="1"/>
</dbReference>
<keyword evidence="9 10" id="KW-0742">SOS response</keyword>
<dbReference type="PANTHER" id="PTHR45900">
    <property type="entry name" value="RECA"/>
    <property type="match status" value="1"/>
</dbReference>
<keyword evidence="7 10" id="KW-0233">DNA recombination</keyword>
<dbReference type="GO" id="GO:0006310">
    <property type="term" value="P:DNA recombination"/>
    <property type="evidence" value="ECO:0007669"/>
    <property type="project" value="UniProtKB-UniRule"/>
</dbReference>
<dbReference type="GO" id="GO:0006281">
    <property type="term" value="P:DNA repair"/>
    <property type="evidence" value="ECO:0007669"/>
    <property type="project" value="UniProtKB-UniRule"/>
</dbReference>
<reference evidence="15" key="1">
    <citation type="submission" date="2022-08" db="EMBL/GenBank/DDBJ databases">
        <title>Genomic Encyclopedia of Type Strains, Phase V (KMG-V): Genome sequencing to study the core and pangenomes of soil and plant-associated prokaryotes.</title>
        <authorList>
            <person name="Whitman W."/>
        </authorList>
    </citation>
    <scope>NUCLEOTIDE SEQUENCE</scope>
    <source>
        <strain evidence="15">SP3049</strain>
    </source>
</reference>
<evidence type="ECO:0000256" key="2">
    <source>
        <dbReference type="ARBA" id="ARBA00015553"/>
    </source>
</evidence>
<dbReference type="PROSITE" id="PS50162">
    <property type="entry name" value="RECA_2"/>
    <property type="match status" value="1"/>
</dbReference>
<evidence type="ECO:0000256" key="7">
    <source>
        <dbReference type="ARBA" id="ARBA00023172"/>
    </source>
</evidence>
<evidence type="ECO:0000256" key="10">
    <source>
        <dbReference type="HAMAP-Rule" id="MF_00268"/>
    </source>
</evidence>
<dbReference type="RefSeq" id="WP_259124487.1">
    <property type="nucleotide sequence ID" value="NZ_JANUAE010000015.1"/>
</dbReference>
<evidence type="ECO:0000256" key="4">
    <source>
        <dbReference type="ARBA" id="ARBA00022763"/>
    </source>
</evidence>
<dbReference type="SUPFAM" id="SSF54752">
    <property type="entry name" value="RecA protein, C-terminal domain"/>
    <property type="match status" value="1"/>
</dbReference>
<keyword evidence="8 10" id="KW-0234">DNA repair</keyword>
<dbReference type="GO" id="GO:0005524">
    <property type="term" value="F:ATP binding"/>
    <property type="evidence" value="ECO:0007669"/>
    <property type="project" value="UniProtKB-UniRule"/>
</dbReference>
<feature type="binding site" evidence="10">
    <location>
        <begin position="63"/>
        <end position="70"/>
    </location>
    <ligand>
        <name>ATP</name>
        <dbReference type="ChEBI" id="CHEBI:30616"/>
    </ligand>
</feature>
<dbReference type="InterPro" id="IPR049428">
    <property type="entry name" value="RecA-like_N"/>
</dbReference>
<dbReference type="InterPro" id="IPR003593">
    <property type="entry name" value="AAA+_ATPase"/>
</dbReference>
<dbReference type="PROSITE" id="PS00321">
    <property type="entry name" value="RECA_1"/>
    <property type="match status" value="1"/>
</dbReference>
<evidence type="ECO:0000256" key="3">
    <source>
        <dbReference type="ARBA" id="ARBA00022741"/>
    </source>
</evidence>
<comment type="similarity">
    <text evidence="1 10 12">Belongs to the RecA family.</text>
</comment>
<dbReference type="GO" id="GO:0005829">
    <property type="term" value="C:cytosol"/>
    <property type="evidence" value="ECO:0007669"/>
    <property type="project" value="TreeGrafter"/>
</dbReference>
<dbReference type="AlphaFoldDB" id="A0A9X2Q7H6"/>
<evidence type="ECO:0000256" key="5">
    <source>
        <dbReference type="ARBA" id="ARBA00022840"/>
    </source>
</evidence>
<feature type="domain" description="RecA family profile 1" evidence="13">
    <location>
        <begin position="33"/>
        <end position="192"/>
    </location>
</feature>
<dbReference type="PRINTS" id="PR00142">
    <property type="entry name" value="RECA"/>
</dbReference>
<feature type="domain" description="RecA family profile 2" evidence="14">
    <location>
        <begin position="197"/>
        <end position="271"/>
    </location>
</feature>
<dbReference type="Pfam" id="PF21096">
    <property type="entry name" value="RecA_C"/>
    <property type="match status" value="1"/>
</dbReference>
<dbReference type="GO" id="GO:0003697">
    <property type="term" value="F:single-stranded DNA binding"/>
    <property type="evidence" value="ECO:0007669"/>
    <property type="project" value="UniProtKB-UniRule"/>
</dbReference>